<dbReference type="Proteomes" id="UP000789508">
    <property type="component" value="Unassembled WGS sequence"/>
</dbReference>
<evidence type="ECO:0000313" key="2">
    <source>
        <dbReference type="Proteomes" id="UP000789508"/>
    </source>
</evidence>
<sequence length="116" mass="13421">MTEVKFFSYRLKGEPATLLAKEVKILKNNMKRIYSSYHILKDFKTVLAKYEIISGDITHIPQFISEVILEDDTELQKSVKRILEKLKEIGESSDRERLINGELSHHNILKSGLSTE</sequence>
<reference evidence="1" key="1">
    <citation type="submission" date="2021-06" db="EMBL/GenBank/DDBJ databases">
        <authorList>
            <person name="Kallberg Y."/>
            <person name="Tangrot J."/>
            <person name="Rosling A."/>
        </authorList>
    </citation>
    <scope>NUCLEOTIDE SEQUENCE</scope>
    <source>
        <strain evidence="1">FL130A</strain>
    </source>
</reference>
<dbReference type="OrthoDB" id="2449165at2759"/>
<keyword evidence="2" id="KW-1185">Reference proteome</keyword>
<evidence type="ECO:0000313" key="1">
    <source>
        <dbReference type="EMBL" id="CAG8556388.1"/>
    </source>
</evidence>
<accession>A0A9N9B7T4</accession>
<name>A0A9N9B7T4_9GLOM</name>
<organism evidence="1 2">
    <name type="scientific">Ambispora leptoticha</name>
    <dbReference type="NCBI Taxonomy" id="144679"/>
    <lineage>
        <taxon>Eukaryota</taxon>
        <taxon>Fungi</taxon>
        <taxon>Fungi incertae sedis</taxon>
        <taxon>Mucoromycota</taxon>
        <taxon>Glomeromycotina</taxon>
        <taxon>Glomeromycetes</taxon>
        <taxon>Archaeosporales</taxon>
        <taxon>Ambisporaceae</taxon>
        <taxon>Ambispora</taxon>
    </lineage>
</organism>
<comment type="caution">
    <text evidence="1">The sequence shown here is derived from an EMBL/GenBank/DDBJ whole genome shotgun (WGS) entry which is preliminary data.</text>
</comment>
<dbReference type="AlphaFoldDB" id="A0A9N9B7T4"/>
<proteinExistence type="predicted"/>
<dbReference type="EMBL" id="CAJVPS010001978">
    <property type="protein sequence ID" value="CAG8556388.1"/>
    <property type="molecule type" value="Genomic_DNA"/>
</dbReference>
<gene>
    <name evidence="1" type="ORF">ALEPTO_LOCUS6130</name>
</gene>
<protein>
    <submittedName>
        <fullName evidence="1">13676_t:CDS:1</fullName>
    </submittedName>
</protein>